<comment type="caution">
    <text evidence="3">The sequence shown here is derived from an EMBL/GenBank/DDBJ whole genome shotgun (WGS) entry which is preliminary data.</text>
</comment>
<proteinExistence type="inferred from homology"/>
<sequence>MSERAWHEPVLLIGATSGIARALAERLAQQGSDLLLAGRDHVELNAVAADLRLRFDVRTATLEFDALAFGEHHGFMKQATAACENRLTAVVICHGLLVDQAEAQRDPALMRRMVDVNYTSYVSLLEAFAVWFVQRRGGMLVALSSVAGDRGRPSNYLYGSTKAALSAYLQGLRARLAKTGVHVLTVKPGIVDTPMTWGLKVAGPVASPHRVAGDIVRAMRRRRNVLYTPWFWRPIMAVIRGIPEPIFKRLSL</sequence>
<evidence type="ECO:0000313" key="4">
    <source>
        <dbReference type="Proteomes" id="UP001575105"/>
    </source>
</evidence>
<dbReference type="SUPFAM" id="SSF51735">
    <property type="entry name" value="NAD(P)-binding Rossmann-fold domains"/>
    <property type="match status" value="1"/>
</dbReference>
<dbReference type="PROSITE" id="PS00061">
    <property type="entry name" value="ADH_SHORT"/>
    <property type="match status" value="1"/>
</dbReference>
<dbReference type="PANTHER" id="PTHR44196">
    <property type="entry name" value="DEHYDROGENASE/REDUCTASE SDR FAMILY MEMBER 7B"/>
    <property type="match status" value="1"/>
</dbReference>
<protein>
    <submittedName>
        <fullName evidence="3">SDR family oxidoreductase</fullName>
    </submittedName>
</protein>
<dbReference type="NCBIfam" id="NF005489">
    <property type="entry name" value="PRK07102.1"/>
    <property type="match status" value="1"/>
</dbReference>
<name>A0ABV4U9G2_9BACT</name>
<dbReference type="Gene3D" id="3.40.50.720">
    <property type="entry name" value="NAD(P)-binding Rossmann-like Domain"/>
    <property type="match status" value="1"/>
</dbReference>
<evidence type="ECO:0000256" key="2">
    <source>
        <dbReference type="ARBA" id="ARBA00023002"/>
    </source>
</evidence>
<gene>
    <name evidence="3" type="ORF">ACERK3_11485</name>
</gene>
<dbReference type="PRINTS" id="PR00081">
    <property type="entry name" value="GDHRDH"/>
</dbReference>
<dbReference type="Proteomes" id="UP001575105">
    <property type="component" value="Unassembled WGS sequence"/>
</dbReference>
<keyword evidence="2" id="KW-0560">Oxidoreductase</keyword>
<accession>A0ABV4U9G2</accession>
<dbReference type="Pfam" id="PF00106">
    <property type="entry name" value="adh_short"/>
    <property type="match status" value="1"/>
</dbReference>
<dbReference type="InterPro" id="IPR036291">
    <property type="entry name" value="NAD(P)-bd_dom_sf"/>
</dbReference>
<comment type="similarity">
    <text evidence="1">Belongs to the short-chain dehydrogenases/reductases (SDR) family.</text>
</comment>
<dbReference type="EMBL" id="JBGUBD010000006">
    <property type="protein sequence ID" value="MFA9478913.1"/>
    <property type="molecule type" value="Genomic_DNA"/>
</dbReference>
<reference evidence="3 4" key="1">
    <citation type="submission" date="2024-08" db="EMBL/GenBank/DDBJ databases">
        <title>Whole-genome sequencing of halo(alkali)philic microorganisms from hypersaline lakes.</title>
        <authorList>
            <person name="Sorokin D.Y."/>
            <person name="Merkel A.Y."/>
            <person name="Messina E."/>
            <person name="Yakimov M."/>
        </authorList>
    </citation>
    <scope>NUCLEOTIDE SEQUENCE [LARGE SCALE GENOMIC DNA]</scope>
    <source>
        <strain evidence="3 4">AB-hyl4</strain>
    </source>
</reference>
<dbReference type="InterPro" id="IPR020904">
    <property type="entry name" value="Sc_DH/Rdtase_CS"/>
</dbReference>
<evidence type="ECO:0000256" key="1">
    <source>
        <dbReference type="ARBA" id="ARBA00006484"/>
    </source>
</evidence>
<dbReference type="PANTHER" id="PTHR44196:SF1">
    <property type="entry name" value="DEHYDROGENASE_REDUCTASE SDR FAMILY MEMBER 7B"/>
    <property type="match status" value="1"/>
</dbReference>
<dbReference type="InterPro" id="IPR002347">
    <property type="entry name" value="SDR_fam"/>
</dbReference>
<evidence type="ECO:0000313" key="3">
    <source>
        <dbReference type="EMBL" id="MFA9478913.1"/>
    </source>
</evidence>
<dbReference type="RefSeq" id="WP_425345832.1">
    <property type="nucleotide sequence ID" value="NZ_JBGUBD010000006.1"/>
</dbReference>
<keyword evidence="4" id="KW-1185">Reference proteome</keyword>
<organism evidence="3 4">
    <name type="scientific">Natronomicrosphaera hydrolytica</name>
    <dbReference type="NCBI Taxonomy" id="3242702"/>
    <lineage>
        <taxon>Bacteria</taxon>
        <taxon>Pseudomonadati</taxon>
        <taxon>Planctomycetota</taxon>
        <taxon>Phycisphaerae</taxon>
        <taxon>Phycisphaerales</taxon>
        <taxon>Phycisphaeraceae</taxon>
        <taxon>Natronomicrosphaera</taxon>
    </lineage>
</organism>